<dbReference type="InterPro" id="IPR001269">
    <property type="entry name" value="DUS_fam"/>
</dbReference>
<comment type="cofactor">
    <cofactor evidence="1">
        <name>FMN</name>
        <dbReference type="ChEBI" id="CHEBI:58210"/>
    </cofactor>
</comment>
<dbReference type="InterPro" id="IPR035587">
    <property type="entry name" value="DUS-like_FMN-bd"/>
</dbReference>
<dbReference type="PROSITE" id="PS01136">
    <property type="entry name" value="UPF0034"/>
    <property type="match status" value="1"/>
</dbReference>
<dbReference type="PANTHER" id="PTHR45846">
    <property type="entry name" value="TRNA-DIHYDROURIDINE(47) SYNTHASE [NAD(P)(+)]-LIKE"/>
    <property type="match status" value="1"/>
</dbReference>
<keyword evidence="8" id="KW-0694">RNA-binding</keyword>
<evidence type="ECO:0000256" key="5">
    <source>
        <dbReference type="ARBA" id="ARBA00022643"/>
    </source>
</evidence>
<dbReference type="GO" id="GO:0000049">
    <property type="term" value="F:tRNA binding"/>
    <property type="evidence" value="ECO:0007669"/>
    <property type="project" value="UniProtKB-KW"/>
</dbReference>
<proteinExistence type="predicted"/>
<protein>
    <recommendedName>
        <fullName evidence="12">DUS-like FMN-binding domain-containing protein</fullName>
    </recommendedName>
</protein>
<evidence type="ECO:0000256" key="7">
    <source>
        <dbReference type="ARBA" id="ARBA00022857"/>
    </source>
</evidence>
<name>A0A381PAY5_9ZZZZ</name>
<dbReference type="PIRSF" id="PIRSF006621">
    <property type="entry name" value="Dus"/>
    <property type="match status" value="1"/>
</dbReference>
<accession>A0A381PAY5</accession>
<reference evidence="13" key="1">
    <citation type="submission" date="2018-05" db="EMBL/GenBank/DDBJ databases">
        <authorList>
            <person name="Lanie J.A."/>
            <person name="Ng W.-L."/>
            <person name="Kazmierczak K.M."/>
            <person name="Andrzejewski T.M."/>
            <person name="Davidsen T.M."/>
            <person name="Wayne K.J."/>
            <person name="Tettelin H."/>
            <person name="Glass J.I."/>
            <person name="Rusch D."/>
            <person name="Podicherti R."/>
            <person name="Tsui H.-C.T."/>
            <person name="Winkler M.E."/>
        </authorList>
    </citation>
    <scope>NUCLEOTIDE SEQUENCE</scope>
</reference>
<evidence type="ECO:0000256" key="3">
    <source>
        <dbReference type="ARBA" id="ARBA00022555"/>
    </source>
</evidence>
<evidence type="ECO:0000256" key="10">
    <source>
        <dbReference type="ARBA" id="ARBA00048205"/>
    </source>
</evidence>
<sequence length="356" mass="39113">MAGVTDWPFRSLCLKWGAALYVNQMITARALVEENSSTWKLAEFGQGEPIRSIQLYGTDPKTVALAVRMLKDRLNIDHLDMNFGCPAPKVTRNGGGAAIPVKRRLLGTIVESAVEAAGEVPVTIKFRKGIDDDHLTFLHSGRIAQEAGCAAVTLHARTARDLYSGHADWDAITQLVEHINIPVFGNGDIWEPWDALRMLRHTGAAGVEIGRGCLGRPWLFSDLVSVLSGRDPDQTQPTLGLVADVMLDHVRRLLEFYDQSEGEVIRRFRKHAGWYVAGWPVGKELRRQLHGVSSLDELAAITARFDREIVLPPEGVRVKRSHSGGPRRVALPEGWLNDPDEKVSLSAAAEANISGG</sequence>
<dbReference type="InterPro" id="IPR004652">
    <property type="entry name" value="DusB-like"/>
</dbReference>
<evidence type="ECO:0000256" key="6">
    <source>
        <dbReference type="ARBA" id="ARBA00022694"/>
    </source>
</evidence>
<dbReference type="InterPro" id="IPR018517">
    <property type="entry name" value="tRNA_hU_synthase_CS"/>
</dbReference>
<dbReference type="GO" id="GO:0017150">
    <property type="term" value="F:tRNA dihydrouridine synthase activity"/>
    <property type="evidence" value="ECO:0007669"/>
    <property type="project" value="InterPro"/>
</dbReference>
<evidence type="ECO:0000256" key="8">
    <source>
        <dbReference type="ARBA" id="ARBA00022884"/>
    </source>
</evidence>
<dbReference type="Gene3D" id="3.20.20.70">
    <property type="entry name" value="Aldolase class I"/>
    <property type="match status" value="1"/>
</dbReference>
<dbReference type="Gene3D" id="1.10.1200.80">
    <property type="entry name" value="Putative flavin oxidoreducatase, domain 2"/>
    <property type="match status" value="1"/>
</dbReference>
<dbReference type="InterPro" id="IPR024036">
    <property type="entry name" value="tRNA-dHydroUridine_Synthase_C"/>
</dbReference>
<keyword evidence="7" id="KW-0521">NADP</keyword>
<gene>
    <name evidence="13" type="ORF">METZ01_LOCUS16990</name>
</gene>
<evidence type="ECO:0000256" key="2">
    <source>
        <dbReference type="ARBA" id="ARBA00002790"/>
    </source>
</evidence>
<dbReference type="NCBIfam" id="TIGR00737">
    <property type="entry name" value="nifR3_yhdG"/>
    <property type="match status" value="1"/>
</dbReference>
<evidence type="ECO:0000313" key="13">
    <source>
        <dbReference type="EMBL" id="SUZ64136.1"/>
    </source>
</evidence>
<comment type="function">
    <text evidence="2">Catalyzes the synthesis of 5,6-dihydrouridine (D), a modified base found in the D-loop of most tRNAs, via the reduction of the C5-C6 double bond in target uridines.</text>
</comment>
<evidence type="ECO:0000256" key="9">
    <source>
        <dbReference type="ARBA" id="ARBA00023002"/>
    </source>
</evidence>
<evidence type="ECO:0000256" key="11">
    <source>
        <dbReference type="ARBA" id="ARBA00048802"/>
    </source>
</evidence>
<dbReference type="Pfam" id="PF01207">
    <property type="entry name" value="Dus"/>
    <property type="match status" value="1"/>
</dbReference>
<dbReference type="InterPro" id="IPR013785">
    <property type="entry name" value="Aldolase_TIM"/>
</dbReference>
<feature type="domain" description="DUS-like FMN-binding" evidence="12">
    <location>
        <begin position="1"/>
        <end position="298"/>
    </location>
</feature>
<dbReference type="SUPFAM" id="SSF51395">
    <property type="entry name" value="FMN-linked oxidoreductases"/>
    <property type="match status" value="1"/>
</dbReference>
<dbReference type="GO" id="GO:0050660">
    <property type="term" value="F:flavin adenine dinucleotide binding"/>
    <property type="evidence" value="ECO:0007669"/>
    <property type="project" value="InterPro"/>
</dbReference>
<comment type="catalytic activity">
    <reaction evidence="10">
        <text>a 5,6-dihydrouridine in tRNA + NADP(+) = a uridine in tRNA + NADPH + H(+)</text>
        <dbReference type="Rhea" id="RHEA:23624"/>
        <dbReference type="Rhea" id="RHEA-COMP:13339"/>
        <dbReference type="Rhea" id="RHEA-COMP:13887"/>
        <dbReference type="ChEBI" id="CHEBI:15378"/>
        <dbReference type="ChEBI" id="CHEBI:57783"/>
        <dbReference type="ChEBI" id="CHEBI:58349"/>
        <dbReference type="ChEBI" id="CHEBI:65315"/>
        <dbReference type="ChEBI" id="CHEBI:74443"/>
    </reaction>
</comment>
<dbReference type="EMBL" id="UINC01000928">
    <property type="protein sequence ID" value="SUZ64136.1"/>
    <property type="molecule type" value="Genomic_DNA"/>
</dbReference>
<keyword evidence="4" id="KW-0285">Flavoprotein</keyword>
<keyword evidence="6" id="KW-0819">tRNA processing</keyword>
<dbReference type="AlphaFoldDB" id="A0A381PAY5"/>
<dbReference type="PANTHER" id="PTHR45846:SF1">
    <property type="entry name" value="TRNA-DIHYDROURIDINE(47) SYNTHASE [NAD(P)(+)]-LIKE"/>
    <property type="match status" value="1"/>
</dbReference>
<keyword evidence="3" id="KW-0820">tRNA-binding</keyword>
<organism evidence="13">
    <name type="scientific">marine metagenome</name>
    <dbReference type="NCBI Taxonomy" id="408172"/>
    <lineage>
        <taxon>unclassified sequences</taxon>
        <taxon>metagenomes</taxon>
        <taxon>ecological metagenomes</taxon>
    </lineage>
</organism>
<evidence type="ECO:0000256" key="1">
    <source>
        <dbReference type="ARBA" id="ARBA00001917"/>
    </source>
</evidence>
<comment type="catalytic activity">
    <reaction evidence="11">
        <text>a 5,6-dihydrouridine in tRNA + NAD(+) = a uridine in tRNA + NADH + H(+)</text>
        <dbReference type="Rhea" id="RHEA:54452"/>
        <dbReference type="Rhea" id="RHEA-COMP:13339"/>
        <dbReference type="Rhea" id="RHEA-COMP:13887"/>
        <dbReference type="ChEBI" id="CHEBI:15378"/>
        <dbReference type="ChEBI" id="CHEBI:57540"/>
        <dbReference type="ChEBI" id="CHEBI:57945"/>
        <dbReference type="ChEBI" id="CHEBI:65315"/>
        <dbReference type="ChEBI" id="CHEBI:74443"/>
    </reaction>
</comment>
<keyword evidence="5" id="KW-0288">FMN</keyword>
<keyword evidence="9" id="KW-0560">Oxidoreductase</keyword>
<evidence type="ECO:0000256" key="4">
    <source>
        <dbReference type="ARBA" id="ARBA00022630"/>
    </source>
</evidence>
<dbReference type="CDD" id="cd02801">
    <property type="entry name" value="DUS_like_FMN"/>
    <property type="match status" value="1"/>
</dbReference>
<evidence type="ECO:0000259" key="12">
    <source>
        <dbReference type="Pfam" id="PF01207"/>
    </source>
</evidence>